<evidence type="ECO:0000256" key="1">
    <source>
        <dbReference type="ARBA" id="ARBA00023235"/>
    </source>
</evidence>
<organism evidence="3">
    <name type="scientific">marine metagenome</name>
    <dbReference type="NCBI Taxonomy" id="408172"/>
    <lineage>
        <taxon>unclassified sequences</taxon>
        <taxon>metagenomes</taxon>
        <taxon>ecological metagenomes</taxon>
    </lineage>
</organism>
<evidence type="ECO:0000313" key="3">
    <source>
        <dbReference type="EMBL" id="SUZ47928.1"/>
    </source>
</evidence>
<dbReference type="EMBL" id="UINC01000043">
    <property type="protein sequence ID" value="SUZ47928.1"/>
    <property type="molecule type" value="Genomic_DNA"/>
</dbReference>
<evidence type="ECO:0008006" key="4">
    <source>
        <dbReference type="Google" id="ProtNLM"/>
    </source>
</evidence>
<dbReference type="GO" id="GO:0005996">
    <property type="term" value="P:monosaccharide metabolic process"/>
    <property type="evidence" value="ECO:0007669"/>
    <property type="project" value="InterPro"/>
</dbReference>
<dbReference type="PANTHER" id="PTHR36120:SF1">
    <property type="entry name" value="L-FUCOSE ISOMERASE C-TERMINAL DOMAIN-CONTAINING PROTEIN"/>
    <property type="match status" value="1"/>
</dbReference>
<accession>A0A381N2N9</accession>
<proteinExistence type="predicted"/>
<dbReference type="GO" id="GO:0016861">
    <property type="term" value="F:intramolecular oxidoreductase activity, interconverting aldoses and ketoses"/>
    <property type="evidence" value="ECO:0007669"/>
    <property type="project" value="InterPro"/>
</dbReference>
<keyword evidence="1" id="KW-0413">Isomerase</keyword>
<name>A0A381N2N9_9ZZZZ</name>
<dbReference type="InterPro" id="IPR009015">
    <property type="entry name" value="Fucose_isomerase_N/cen_sf"/>
</dbReference>
<protein>
    <recommendedName>
        <fullName evidence="4">L-fucose isomerase C-terminal domain-containing protein</fullName>
    </recommendedName>
</protein>
<dbReference type="SUPFAM" id="SSF53743">
    <property type="entry name" value="FucI/AraA N-terminal and middle domains"/>
    <property type="match status" value="1"/>
</dbReference>
<dbReference type="AlphaFoldDB" id="A0A381N2N9"/>
<reference evidence="3" key="1">
    <citation type="submission" date="2018-05" db="EMBL/GenBank/DDBJ databases">
        <authorList>
            <person name="Lanie J.A."/>
            <person name="Ng W.-L."/>
            <person name="Kazmierczak K.M."/>
            <person name="Andrzejewski T.M."/>
            <person name="Davidsen T.M."/>
            <person name="Wayne K.J."/>
            <person name="Tettelin H."/>
            <person name="Glass J.I."/>
            <person name="Rusch D."/>
            <person name="Podicherti R."/>
            <person name="Tsui H.-C.T."/>
            <person name="Winkler M.E."/>
        </authorList>
    </citation>
    <scope>NUCLEOTIDE SEQUENCE</scope>
</reference>
<evidence type="ECO:0000256" key="2">
    <source>
        <dbReference type="ARBA" id="ARBA00023277"/>
    </source>
</evidence>
<keyword evidence="2" id="KW-0119">Carbohydrate metabolism</keyword>
<gene>
    <name evidence="3" type="ORF">METZ01_LOCUS782</name>
</gene>
<dbReference type="GO" id="GO:0005737">
    <property type="term" value="C:cytoplasm"/>
    <property type="evidence" value="ECO:0007669"/>
    <property type="project" value="InterPro"/>
</dbReference>
<dbReference type="PANTHER" id="PTHR36120">
    <property type="entry name" value="FUCOSE ISOMERASE"/>
    <property type="match status" value="1"/>
</dbReference>
<sequence length="476" mass="53807">MAVKLNIGYVATAIPPYYSDEYQVREKSETDLKKLLDNFDVNFIPFHKTIFSKEDSIEAEKFFKNKIDFLLLQTSSCSAGEQLYPLCNITDKMGIWAVPDIETEGDVKLHSLVSTSHYLAMIKKVLSDKKITTKWFYNYADTEEFKSKFSITIRSLVALKKMKHTKIGLVGGISPGFDNMEVDQSKIKKNLGITIEESTIKDLVQIAKGFDQKTIDSEILKIKSAASSISVSNEDSFNKVTRVYFALKKMKEDNNWDSLAVQCWSQFQDLYGIAPCMAYSWMGSEDGVAVSCEGDVQGSMSMLLLNYISNAEKSSTLLDLATFDKKADAVQMWHCGVSPRHFANEDGIKWVDHTTLGRKTEKKYGVAGDQVFAPQETTTTYISNNGERILVLNSSIFEHTNKGFDGTRGWFRNIHLNRKKISSENLVNTLNIVGHEHHYAVGQGDYSKELIEFAAWNNLKLIEEIPLVDYLSPMDH</sequence>